<feature type="repeat" description="TPR" evidence="1">
    <location>
        <begin position="117"/>
        <end position="150"/>
    </location>
</feature>
<evidence type="ECO:0000313" key="4">
    <source>
        <dbReference type="Proteomes" id="UP000284417"/>
    </source>
</evidence>
<dbReference type="Pfam" id="PF13424">
    <property type="entry name" value="TPR_12"/>
    <property type="match status" value="1"/>
</dbReference>
<dbReference type="PROSITE" id="PS50005">
    <property type="entry name" value="TPR"/>
    <property type="match status" value="1"/>
</dbReference>
<comment type="caution">
    <text evidence="3">The sequence shown here is derived from an EMBL/GenBank/DDBJ whole genome shotgun (WGS) entry which is preliminary data.</text>
</comment>
<reference evidence="3 4" key="1">
    <citation type="submission" date="2018-08" db="EMBL/GenBank/DDBJ databases">
        <title>A genome reference for cultivated species of the human gut microbiota.</title>
        <authorList>
            <person name="Zou Y."/>
            <person name="Xue W."/>
            <person name="Luo G."/>
        </authorList>
    </citation>
    <scope>NUCLEOTIDE SEQUENCE [LARGE SCALE GENOMIC DNA]</scope>
    <source>
        <strain evidence="3 4">AF39-6AC</strain>
    </source>
</reference>
<evidence type="ECO:0000256" key="2">
    <source>
        <dbReference type="SAM" id="Phobius"/>
    </source>
</evidence>
<dbReference type="InterPro" id="IPR019734">
    <property type="entry name" value="TPR_rpt"/>
</dbReference>
<gene>
    <name evidence="3" type="ORF">DW042_17755</name>
</gene>
<dbReference type="EMBL" id="QROC01000027">
    <property type="protein sequence ID" value="RHK92356.1"/>
    <property type="molecule type" value="Genomic_DNA"/>
</dbReference>
<keyword evidence="2" id="KW-1133">Transmembrane helix</keyword>
<dbReference type="PROSITE" id="PS51257">
    <property type="entry name" value="PROKAR_LIPOPROTEIN"/>
    <property type="match status" value="1"/>
</dbReference>
<keyword evidence="2" id="KW-0812">Transmembrane</keyword>
<feature type="transmembrane region" description="Helical" evidence="2">
    <location>
        <begin position="12"/>
        <end position="31"/>
    </location>
</feature>
<keyword evidence="2" id="KW-0472">Membrane</keyword>
<dbReference type="RefSeq" id="WP_008023740.1">
    <property type="nucleotide sequence ID" value="NZ_JAIWWH010000031.1"/>
</dbReference>
<name>A0A415HHG6_9BACE</name>
<dbReference type="Proteomes" id="UP000284417">
    <property type="component" value="Unassembled WGS sequence"/>
</dbReference>
<evidence type="ECO:0000313" key="3">
    <source>
        <dbReference type="EMBL" id="RHK92356.1"/>
    </source>
</evidence>
<dbReference type="InterPro" id="IPR011990">
    <property type="entry name" value="TPR-like_helical_dom_sf"/>
</dbReference>
<dbReference type="SMART" id="SM00028">
    <property type="entry name" value="TPR"/>
    <property type="match status" value="4"/>
</dbReference>
<dbReference type="Gene3D" id="1.25.40.10">
    <property type="entry name" value="Tetratricopeptide repeat domain"/>
    <property type="match status" value="2"/>
</dbReference>
<dbReference type="SUPFAM" id="SSF48452">
    <property type="entry name" value="TPR-like"/>
    <property type="match status" value="1"/>
</dbReference>
<organism evidence="3 4">
    <name type="scientific">Bacteroides xylanisolvens</name>
    <dbReference type="NCBI Taxonomy" id="371601"/>
    <lineage>
        <taxon>Bacteria</taxon>
        <taxon>Pseudomonadati</taxon>
        <taxon>Bacteroidota</taxon>
        <taxon>Bacteroidia</taxon>
        <taxon>Bacteroidales</taxon>
        <taxon>Bacteroidaceae</taxon>
        <taxon>Bacteroides</taxon>
    </lineage>
</organism>
<sequence length="555" mass="64071">MKTRCCCSKRYLLVFSILLVSVGSIFMSVSLSSCSSPSVKNPLLLCADSLMETCPDSALSILESITYPQKMPRADRALYALLLTQARHKNYIALEDDSLIKSAVDYYGDKKKSLRAAKAHYYWGATYSEMGYTSFAVEEYLTAIRLMPVRNEFLAMIYDNLAECYEEDRLYNVAIENYRAAYQILKGKDEQTYPMRGIARVFLLQNEKDSALYYYQQALDCALADQDSSLIGALYHDLAMVYSEKKDYIQADKFVSKAILLQGQDAINTCLSKAQIMLNLNKLDSASYFFSKNMDELDIYGKAVCYDGMYQIAKRKGEWKTATENMDAYKILYDSMQIMTDNEELNRLMDKHQLEEHKRLLSEHTRTLIFSLITAFSSLMIICVFCFMWNDRKRKKHYIALQHELTQKRVDTMLLKEEEVSESNKEHIDKKRSELTEQQIQLCISVLKTTDCYDQLEALERATPKQLLVMRSLRKEIRSDISNAFVDVMMNLKERYPALTGDDVFFCVLSLLCCSKTVVMELMDATSDALKTRKNRIKNKMDAQIFERVFGVDNQ</sequence>
<keyword evidence="1" id="KW-0802">TPR repeat</keyword>
<protein>
    <submittedName>
        <fullName evidence="3">Uncharacterized protein</fullName>
    </submittedName>
</protein>
<accession>A0A415HHG6</accession>
<proteinExistence type="predicted"/>
<evidence type="ECO:0000256" key="1">
    <source>
        <dbReference type="PROSITE-ProRule" id="PRU00339"/>
    </source>
</evidence>
<dbReference type="AlphaFoldDB" id="A0A415HHG6"/>
<feature type="transmembrane region" description="Helical" evidence="2">
    <location>
        <begin position="368"/>
        <end position="389"/>
    </location>
</feature>